<name>A0A7C9TKH0_9BURK</name>
<gene>
    <name evidence="2" type="ORF">G3A44_11660</name>
</gene>
<dbReference type="InterPro" id="IPR021735">
    <property type="entry name" value="DUF3306"/>
</dbReference>
<dbReference type="RefSeq" id="WP_163457695.1">
    <property type="nucleotide sequence ID" value="NZ_JAAGOH010000012.1"/>
</dbReference>
<evidence type="ECO:0000313" key="2">
    <source>
        <dbReference type="EMBL" id="NDY91842.1"/>
    </source>
</evidence>
<feature type="compositionally biased region" description="Low complexity" evidence="1">
    <location>
        <begin position="49"/>
        <end position="62"/>
    </location>
</feature>
<feature type="compositionally biased region" description="Pro residues" evidence="1">
    <location>
        <begin position="38"/>
        <end position="48"/>
    </location>
</feature>
<feature type="compositionally biased region" description="Basic and acidic residues" evidence="1">
    <location>
        <begin position="1"/>
        <end position="12"/>
    </location>
</feature>
<proteinExistence type="predicted"/>
<dbReference type="AlphaFoldDB" id="A0A7C9TKH0"/>
<feature type="region of interest" description="Disordered" evidence="1">
    <location>
        <begin position="135"/>
        <end position="230"/>
    </location>
</feature>
<feature type="compositionally biased region" description="Low complexity" evidence="1">
    <location>
        <begin position="171"/>
        <end position="190"/>
    </location>
</feature>
<evidence type="ECO:0000313" key="3">
    <source>
        <dbReference type="Proteomes" id="UP000484255"/>
    </source>
</evidence>
<reference evidence="2 3" key="1">
    <citation type="submission" date="2020-02" db="EMBL/GenBank/DDBJ databases">
        <title>Ideonella bacterium strain TBM-1.</title>
        <authorList>
            <person name="Chen W.-M."/>
        </authorList>
    </citation>
    <scope>NUCLEOTIDE SEQUENCE [LARGE SCALE GENOMIC DNA]</scope>
    <source>
        <strain evidence="2 3">TBM-1</strain>
    </source>
</reference>
<dbReference type="EMBL" id="JAAGOH010000012">
    <property type="protein sequence ID" value="NDY91842.1"/>
    <property type="molecule type" value="Genomic_DNA"/>
</dbReference>
<feature type="compositionally biased region" description="Pro residues" evidence="1">
    <location>
        <begin position="218"/>
        <end position="230"/>
    </location>
</feature>
<evidence type="ECO:0000256" key="1">
    <source>
        <dbReference type="SAM" id="MobiDB-lite"/>
    </source>
</evidence>
<keyword evidence="3" id="KW-1185">Reference proteome</keyword>
<organism evidence="2 3">
    <name type="scientific">Ideonella livida</name>
    <dbReference type="NCBI Taxonomy" id="2707176"/>
    <lineage>
        <taxon>Bacteria</taxon>
        <taxon>Pseudomonadati</taxon>
        <taxon>Pseudomonadota</taxon>
        <taxon>Betaproteobacteria</taxon>
        <taxon>Burkholderiales</taxon>
        <taxon>Sphaerotilaceae</taxon>
        <taxon>Ideonella</taxon>
    </lineage>
</organism>
<protein>
    <submittedName>
        <fullName evidence="2">DUF3306 domain-containing protein</fullName>
    </submittedName>
</protein>
<dbReference type="Pfam" id="PF11748">
    <property type="entry name" value="DUF3306"/>
    <property type="match status" value="1"/>
</dbReference>
<feature type="compositionally biased region" description="Low complexity" evidence="1">
    <location>
        <begin position="206"/>
        <end position="217"/>
    </location>
</feature>
<accession>A0A7C9TKH0</accession>
<sequence>MPSTPDPRRPADDDTGGGFFSRWSQRKQQARHGQPLAEPAPAPAPAPAPTAAAAVPVAAATPPAAPTVAAPPAPPAPTAADLQALDAGDPAADFSRFMQPGVDGALKNAALRKLFTDPHFNVMDGLDVYIEDFGQPDPLPPGMLAQLAGGDFLGLRQPEPAPGQPTPGHGAEPPRTAADTAADPSPTPQDVTQNVTPDDLPPPDALAPRTEPATADPAAPPDFPSPRPSP</sequence>
<comment type="caution">
    <text evidence="2">The sequence shown here is derived from an EMBL/GenBank/DDBJ whole genome shotgun (WGS) entry which is preliminary data.</text>
</comment>
<feature type="region of interest" description="Disordered" evidence="1">
    <location>
        <begin position="1"/>
        <end position="94"/>
    </location>
</feature>
<feature type="compositionally biased region" description="Pro residues" evidence="1">
    <location>
        <begin position="63"/>
        <end position="77"/>
    </location>
</feature>
<dbReference type="Proteomes" id="UP000484255">
    <property type="component" value="Unassembled WGS sequence"/>
</dbReference>